<name>A0A9X0C879_9EURO</name>
<keyword evidence="3" id="KW-1185">Reference proteome</keyword>
<evidence type="ECO:0000313" key="3">
    <source>
        <dbReference type="Proteomes" id="UP001149954"/>
    </source>
</evidence>
<feature type="compositionally biased region" description="Low complexity" evidence="1">
    <location>
        <begin position="40"/>
        <end position="51"/>
    </location>
</feature>
<proteinExistence type="predicted"/>
<gene>
    <name evidence="2" type="ORF">N7463_002209</name>
</gene>
<reference evidence="2" key="2">
    <citation type="journal article" date="2023" name="IMA Fungus">
        <title>Comparative genomic study of the Penicillium genus elucidates a diverse pangenome and 15 lateral gene transfer events.</title>
        <authorList>
            <person name="Petersen C."/>
            <person name="Sorensen T."/>
            <person name="Nielsen M.R."/>
            <person name="Sondergaard T.E."/>
            <person name="Sorensen J.L."/>
            <person name="Fitzpatrick D.A."/>
            <person name="Frisvad J.C."/>
            <person name="Nielsen K.L."/>
        </authorList>
    </citation>
    <scope>NUCLEOTIDE SEQUENCE</scope>
    <source>
        <strain evidence="2">IBT 29495</strain>
    </source>
</reference>
<dbReference type="OrthoDB" id="1405595at2759"/>
<comment type="caution">
    <text evidence="2">The sequence shown here is derived from an EMBL/GenBank/DDBJ whole genome shotgun (WGS) entry which is preliminary data.</text>
</comment>
<reference evidence="2" key="1">
    <citation type="submission" date="2022-12" db="EMBL/GenBank/DDBJ databases">
        <authorList>
            <person name="Petersen C."/>
        </authorList>
    </citation>
    <scope>NUCLEOTIDE SEQUENCE</scope>
    <source>
        <strain evidence="2">IBT 29495</strain>
    </source>
</reference>
<protein>
    <submittedName>
        <fullName evidence="2">Uncharacterized protein</fullName>
    </submittedName>
</protein>
<evidence type="ECO:0000256" key="1">
    <source>
        <dbReference type="SAM" id="MobiDB-lite"/>
    </source>
</evidence>
<accession>A0A9X0C879</accession>
<feature type="region of interest" description="Disordered" evidence="1">
    <location>
        <begin position="1"/>
        <end position="51"/>
    </location>
</feature>
<evidence type="ECO:0000313" key="2">
    <source>
        <dbReference type="EMBL" id="KAJ5512657.1"/>
    </source>
</evidence>
<organism evidence="2 3">
    <name type="scientific">Penicillium fimorum</name>
    <dbReference type="NCBI Taxonomy" id="1882269"/>
    <lineage>
        <taxon>Eukaryota</taxon>
        <taxon>Fungi</taxon>
        <taxon>Dikarya</taxon>
        <taxon>Ascomycota</taxon>
        <taxon>Pezizomycotina</taxon>
        <taxon>Eurotiomycetes</taxon>
        <taxon>Eurotiomycetidae</taxon>
        <taxon>Eurotiales</taxon>
        <taxon>Aspergillaceae</taxon>
        <taxon>Penicillium</taxon>
    </lineage>
</organism>
<dbReference type="EMBL" id="JAPWDS010000002">
    <property type="protein sequence ID" value="KAJ5512657.1"/>
    <property type="molecule type" value="Genomic_DNA"/>
</dbReference>
<dbReference type="Proteomes" id="UP001149954">
    <property type="component" value="Unassembled WGS sequence"/>
</dbReference>
<sequence length="229" mass="24879">MEISEDLENGISPASQARPPANTTRARNPRAPSSGVGTRAHPPVVPAASPAPTAPAPIAHIAHTAPVATAAPGAASYSNPVHPSSFEPIHRLKLSLPRMRRADERFLLPESRYSMVVNATIYTSLKAFLVSVGETEDATFPWWRVIQDFVHLYFEHFDHEYPVVHPYALEFGLDKTSTSWMLLLAVVTVGSQYSAFSNASLFSAAFGEILSHAITQNVSSLLVKTPTSY</sequence>
<dbReference type="AlphaFoldDB" id="A0A9X0C879"/>